<gene>
    <name evidence="1" type="ORF">EC957_005709</name>
</gene>
<dbReference type="EMBL" id="JAAAXW010000026">
    <property type="protein sequence ID" value="KAF9548775.1"/>
    <property type="molecule type" value="Genomic_DNA"/>
</dbReference>
<comment type="caution">
    <text evidence="1">The sequence shown here is derived from an EMBL/GenBank/DDBJ whole genome shotgun (WGS) entry which is preliminary data.</text>
</comment>
<name>A0A9P6FET0_9FUNG</name>
<keyword evidence="2" id="KW-1185">Reference proteome</keyword>
<protein>
    <submittedName>
        <fullName evidence="1">Uncharacterized protein</fullName>
    </submittedName>
</protein>
<reference evidence="1" key="1">
    <citation type="journal article" date="2020" name="Fungal Divers.">
        <title>Resolving the Mortierellaceae phylogeny through synthesis of multi-gene phylogenetics and phylogenomics.</title>
        <authorList>
            <person name="Vandepol N."/>
            <person name="Liber J."/>
            <person name="Desiro A."/>
            <person name="Na H."/>
            <person name="Kennedy M."/>
            <person name="Barry K."/>
            <person name="Grigoriev I.V."/>
            <person name="Miller A.N."/>
            <person name="O'Donnell K."/>
            <person name="Stajich J.E."/>
            <person name="Bonito G."/>
        </authorList>
    </citation>
    <scope>NUCLEOTIDE SEQUENCE</scope>
    <source>
        <strain evidence="1">NRRL 2591</strain>
    </source>
</reference>
<dbReference type="Proteomes" id="UP000723463">
    <property type="component" value="Unassembled WGS sequence"/>
</dbReference>
<proteinExistence type="predicted"/>
<accession>A0A9P6FET0</accession>
<dbReference type="AlphaFoldDB" id="A0A9P6FET0"/>
<evidence type="ECO:0000313" key="2">
    <source>
        <dbReference type="Proteomes" id="UP000723463"/>
    </source>
</evidence>
<evidence type="ECO:0000313" key="1">
    <source>
        <dbReference type="EMBL" id="KAF9548775.1"/>
    </source>
</evidence>
<organism evidence="1 2">
    <name type="scientific">Mortierella hygrophila</name>
    <dbReference type="NCBI Taxonomy" id="979708"/>
    <lineage>
        <taxon>Eukaryota</taxon>
        <taxon>Fungi</taxon>
        <taxon>Fungi incertae sedis</taxon>
        <taxon>Mucoromycota</taxon>
        <taxon>Mortierellomycotina</taxon>
        <taxon>Mortierellomycetes</taxon>
        <taxon>Mortierellales</taxon>
        <taxon>Mortierellaceae</taxon>
        <taxon>Mortierella</taxon>
    </lineage>
</organism>
<sequence length="77" mass="9132">MSKINPPLPFITRYTHKLDYFGRTCKDQAQAIRNTNGPSQDQEYRGLYLTLGTSNARIREVEDKIEDLFRINHYKRK</sequence>